<gene>
    <name evidence="1" type="ORF">G3480_20125</name>
</gene>
<dbReference type="Proteomes" id="UP000471640">
    <property type="component" value="Unassembled WGS sequence"/>
</dbReference>
<proteinExistence type="predicted"/>
<dbReference type="AlphaFoldDB" id="A0A6P1E3I1"/>
<reference evidence="2" key="1">
    <citation type="journal article" date="2020" name="Microbiol. Resour. Announc.">
        <title>Draft Genome Sequences of Thiorhodococcus mannitoliphagus and Thiorhodococcus minor, Purple Sulfur Photosynthetic Bacteria in the Gammaproteobacterial Family Chromatiaceae.</title>
        <authorList>
            <person name="Aviles F.A."/>
            <person name="Meyer T.E."/>
            <person name="Kyndt J.A."/>
        </authorList>
    </citation>
    <scope>NUCLEOTIDE SEQUENCE [LARGE SCALE GENOMIC DNA]</scope>
    <source>
        <strain evidence="2">DSM 18266</strain>
    </source>
</reference>
<keyword evidence="2" id="KW-1185">Reference proteome</keyword>
<dbReference type="RefSeq" id="WP_164655681.1">
    <property type="nucleotide sequence ID" value="NZ_JAAIJR010000109.1"/>
</dbReference>
<reference evidence="1 2" key="2">
    <citation type="submission" date="2020-02" db="EMBL/GenBank/DDBJ databases">
        <title>Genome sequences of Thiorhodococcus mannitoliphagus and Thiorhodococcus minor, purple sulfur photosynthetic bacteria in the gammaproteobacterial family, Chromatiaceae.</title>
        <authorList>
            <person name="Aviles F.A."/>
            <person name="Meyer T.E."/>
            <person name="Kyndt J.A."/>
        </authorList>
    </citation>
    <scope>NUCLEOTIDE SEQUENCE [LARGE SCALE GENOMIC DNA]</scope>
    <source>
        <strain evidence="1 2">DSM 18266</strain>
    </source>
</reference>
<accession>A0A6P1E3I1</accession>
<protein>
    <submittedName>
        <fullName evidence="1">Uncharacterized protein</fullName>
    </submittedName>
</protein>
<dbReference type="EMBL" id="JAAIJR010000109">
    <property type="protein sequence ID" value="NEX22584.1"/>
    <property type="molecule type" value="Genomic_DNA"/>
</dbReference>
<comment type="caution">
    <text evidence="1">The sequence shown here is derived from an EMBL/GenBank/DDBJ whole genome shotgun (WGS) entry which is preliminary data.</text>
</comment>
<sequence>MKIPGATIARPVPTAIEQYRDAVPQVGPKSYEPDVDPVVRRPVTGVEQDAVIYLRDRYPTFAQSTQAHRYGERAVATYESIQQLKHRDDLRALSGVDTFA</sequence>
<organism evidence="1 2">
    <name type="scientific">Thiorhodococcus mannitoliphagus</name>
    <dbReference type="NCBI Taxonomy" id="329406"/>
    <lineage>
        <taxon>Bacteria</taxon>
        <taxon>Pseudomonadati</taxon>
        <taxon>Pseudomonadota</taxon>
        <taxon>Gammaproteobacteria</taxon>
        <taxon>Chromatiales</taxon>
        <taxon>Chromatiaceae</taxon>
        <taxon>Thiorhodococcus</taxon>
    </lineage>
</organism>
<evidence type="ECO:0000313" key="2">
    <source>
        <dbReference type="Proteomes" id="UP000471640"/>
    </source>
</evidence>
<evidence type="ECO:0000313" key="1">
    <source>
        <dbReference type="EMBL" id="NEX22584.1"/>
    </source>
</evidence>
<name>A0A6P1E3I1_9GAMM</name>